<name>A0A8J8FHB2_9BACT</name>
<comment type="caution">
    <text evidence="1">The sequence shown here is derived from an EMBL/GenBank/DDBJ whole genome shotgun (WGS) entry which is preliminary data.</text>
</comment>
<dbReference type="RefSeq" id="WP_171607804.1">
    <property type="nucleotide sequence ID" value="NZ_WHPF01000006.1"/>
</dbReference>
<proteinExistence type="predicted"/>
<dbReference type="AlphaFoldDB" id="A0A8J8FHB2"/>
<organism evidence="1 2">
    <name type="scientific">Limnovirga soli</name>
    <dbReference type="NCBI Taxonomy" id="2656915"/>
    <lineage>
        <taxon>Bacteria</taxon>
        <taxon>Pseudomonadati</taxon>
        <taxon>Bacteroidota</taxon>
        <taxon>Chitinophagia</taxon>
        <taxon>Chitinophagales</taxon>
        <taxon>Chitinophagaceae</taxon>
        <taxon>Limnovirga</taxon>
    </lineage>
</organism>
<dbReference type="EMBL" id="WHPF01000006">
    <property type="protein sequence ID" value="NNV55876.1"/>
    <property type="molecule type" value="Genomic_DNA"/>
</dbReference>
<gene>
    <name evidence="1" type="ORF">GD597_10435</name>
</gene>
<reference evidence="1" key="1">
    <citation type="submission" date="2019-10" db="EMBL/GenBank/DDBJ databases">
        <title>Draft genome sequence of Panacibacter sp. KCS-6.</title>
        <authorList>
            <person name="Yim K.J."/>
        </authorList>
    </citation>
    <scope>NUCLEOTIDE SEQUENCE</scope>
    <source>
        <strain evidence="1">KCS-6</strain>
    </source>
</reference>
<keyword evidence="2" id="KW-1185">Reference proteome</keyword>
<protein>
    <submittedName>
        <fullName evidence="1">Uncharacterized protein</fullName>
    </submittedName>
</protein>
<evidence type="ECO:0000313" key="2">
    <source>
        <dbReference type="Proteomes" id="UP000598971"/>
    </source>
</evidence>
<sequence>MSTVIEIANDLAKSFVLAESKKHAAQRIVIELSCLAYTDTKQSIDFDLKKTLLHLIFELVSGQRAFEVKNGERFFTTSKDGYVFSEMLHQLEKKLSAVAKPQRVEEEETPQAYYLWPFTVQQ</sequence>
<dbReference type="Proteomes" id="UP000598971">
    <property type="component" value="Unassembled WGS sequence"/>
</dbReference>
<accession>A0A8J8FHB2</accession>
<evidence type="ECO:0000313" key="1">
    <source>
        <dbReference type="EMBL" id="NNV55876.1"/>
    </source>
</evidence>